<sequence length="342" mass="41340">MIFSSKIVLKILIFVFLIEKANTSNNNCENEIFELKQLEPASKYYLNMISYYITRLVLNGELNMNRGSELDYILNNAIKRYPRNVENHFVRFMNLEWDEKHQAYKSKKFVGKNCFWKFLPVLIYKLKNTVLKSIIDKYKITNDYFSKEIENTPQWKSLDRNDFIDNKIKKVREKLSLFIRNSGNNPNNSSSELIYDDKFCRNPNNREYLFENQFLTENAEMNSENLELLYSFELNEMYEKNLLNDLFSKFKQNFYFKNILVDVFQEIGISSYVFTYDLSRKKKRKMQKSIDYKHNHDKYIQECFIIYLSDSLKPHLEKYVKAMFRTIEECDLTNIFLMENFE</sequence>
<keyword evidence="1" id="KW-0732">Signal</keyword>
<evidence type="ECO:0000313" key="3">
    <source>
        <dbReference type="Proteomes" id="UP000291404"/>
    </source>
</evidence>
<proteinExistence type="predicted"/>
<feature type="signal peptide" evidence="1">
    <location>
        <begin position="1"/>
        <end position="23"/>
    </location>
</feature>
<feature type="chain" id="PRO_5020469504" evidence="1">
    <location>
        <begin position="24"/>
        <end position="342"/>
    </location>
</feature>
<dbReference type="AlphaFoldDB" id="A0A4Q9KZY3"/>
<name>A0A4Q9KZY3_9MICR</name>
<protein>
    <submittedName>
        <fullName evidence="2">Uncharacterized protein</fullName>
    </submittedName>
</protein>
<organism evidence="2 3">
    <name type="scientific">Hamiltosporidium magnivora</name>
    <dbReference type="NCBI Taxonomy" id="148818"/>
    <lineage>
        <taxon>Eukaryota</taxon>
        <taxon>Fungi</taxon>
        <taxon>Fungi incertae sedis</taxon>
        <taxon>Microsporidia</taxon>
        <taxon>Dubosqiidae</taxon>
        <taxon>Hamiltosporidium</taxon>
    </lineage>
</organism>
<evidence type="ECO:0000313" key="2">
    <source>
        <dbReference type="EMBL" id="TBU00245.1"/>
    </source>
</evidence>
<reference evidence="2 3" key="1">
    <citation type="submission" date="2017-12" db="EMBL/GenBank/DDBJ databases">
        <authorList>
            <person name="Pombert J.-F."/>
            <person name="Haag K.L."/>
            <person name="Ebert D."/>
        </authorList>
    </citation>
    <scope>NUCLEOTIDE SEQUENCE [LARGE SCALE GENOMIC DNA]</scope>
    <source>
        <strain evidence="2">BE-OM-2</strain>
    </source>
</reference>
<accession>A0A4Q9KZY3</accession>
<dbReference type="VEuPathDB" id="MicrosporidiaDB:CWI39_1603p0010"/>
<dbReference type="EMBL" id="PITI01001700">
    <property type="protein sequence ID" value="TBU00245.1"/>
    <property type="molecule type" value="Genomic_DNA"/>
</dbReference>
<dbReference type="VEuPathDB" id="MicrosporidiaDB:CWI36_1700p0010"/>
<comment type="caution">
    <text evidence="2">The sequence shown here is derived from an EMBL/GenBank/DDBJ whole genome shotgun (WGS) entry which is preliminary data.</text>
</comment>
<keyword evidence="3" id="KW-1185">Reference proteome</keyword>
<evidence type="ECO:0000256" key="1">
    <source>
        <dbReference type="SAM" id="SignalP"/>
    </source>
</evidence>
<dbReference type="Proteomes" id="UP000291404">
    <property type="component" value="Unassembled WGS sequence"/>
</dbReference>
<gene>
    <name evidence="2" type="ORF">CWI36_1700p0010</name>
</gene>